<comment type="caution">
    <text evidence="1">The sequence shown here is derived from an EMBL/GenBank/DDBJ whole genome shotgun (WGS) entry which is preliminary data.</text>
</comment>
<dbReference type="Proteomes" id="UP001234297">
    <property type="component" value="Chromosome 3"/>
</dbReference>
<evidence type="ECO:0000313" key="2">
    <source>
        <dbReference type="Proteomes" id="UP001234297"/>
    </source>
</evidence>
<reference evidence="1 2" key="1">
    <citation type="journal article" date="2022" name="Hortic Res">
        <title>A haplotype resolved chromosomal level avocado genome allows analysis of novel avocado genes.</title>
        <authorList>
            <person name="Nath O."/>
            <person name="Fletcher S.J."/>
            <person name="Hayward A."/>
            <person name="Shaw L.M."/>
            <person name="Masouleh A.K."/>
            <person name="Furtado A."/>
            <person name="Henry R.J."/>
            <person name="Mitter N."/>
        </authorList>
    </citation>
    <scope>NUCLEOTIDE SEQUENCE [LARGE SCALE GENOMIC DNA]</scope>
    <source>
        <strain evidence="2">cv. Hass</strain>
    </source>
</reference>
<accession>A0ACC2LX10</accession>
<organism evidence="1 2">
    <name type="scientific">Persea americana</name>
    <name type="common">Avocado</name>
    <dbReference type="NCBI Taxonomy" id="3435"/>
    <lineage>
        <taxon>Eukaryota</taxon>
        <taxon>Viridiplantae</taxon>
        <taxon>Streptophyta</taxon>
        <taxon>Embryophyta</taxon>
        <taxon>Tracheophyta</taxon>
        <taxon>Spermatophyta</taxon>
        <taxon>Magnoliopsida</taxon>
        <taxon>Magnoliidae</taxon>
        <taxon>Laurales</taxon>
        <taxon>Lauraceae</taxon>
        <taxon>Persea</taxon>
    </lineage>
</organism>
<name>A0ACC2LX10_PERAE</name>
<sequence>MTMKIYTYEIISRPSFMEIMKGLETGRKANRVLVLAAITIRSCLFLFFPHLHLITIARNKPICIGRHAFGDQYRATDTVIKGPGKLKMVFDSRTYSKRAKLDDNARLLDFTEKLEAACIAIVESGKMTKDLVLLISMDPSNELLLSLLKPL</sequence>
<keyword evidence="2" id="KW-1185">Reference proteome</keyword>
<evidence type="ECO:0000313" key="1">
    <source>
        <dbReference type="EMBL" id="KAJ8638066.1"/>
    </source>
</evidence>
<proteinExistence type="predicted"/>
<gene>
    <name evidence="1" type="ORF">MRB53_012333</name>
</gene>
<dbReference type="EMBL" id="CM056811">
    <property type="protein sequence ID" value="KAJ8638066.1"/>
    <property type="molecule type" value="Genomic_DNA"/>
</dbReference>
<protein>
    <submittedName>
        <fullName evidence="1">Uncharacterized protein</fullName>
    </submittedName>
</protein>